<sequence>MDDGRPGGRVPGGVIGDQTGPAPSPAFHTAPKEEVSVAPISHAAQEVTARGAPIPRPSTAPEKPAGHQFTPSRSADACGGCSSSGSCLQAPCSGMQTEGRFHHTETPVSPWLGLSQAGFGPPSSPQNADAFVKLFSAWSSFLPHSAFPSRPRAGRGTPPRRKCTRRGPASAGERSREDILPNLQGSPDARRQRGDKMQGPDGRRPFP</sequence>
<proteinExistence type="predicted"/>
<feature type="region of interest" description="Disordered" evidence="1">
    <location>
        <begin position="143"/>
        <end position="207"/>
    </location>
</feature>
<accession>A0A9N7U961</accession>
<comment type="caution">
    <text evidence="2">The sequence shown here is derived from an EMBL/GenBank/DDBJ whole genome shotgun (WGS) entry which is preliminary data.</text>
</comment>
<evidence type="ECO:0000256" key="1">
    <source>
        <dbReference type="SAM" id="MobiDB-lite"/>
    </source>
</evidence>
<dbReference type="AlphaFoldDB" id="A0A9N7U961"/>
<organism evidence="2 3">
    <name type="scientific">Pleuronectes platessa</name>
    <name type="common">European plaice</name>
    <dbReference type="NCBI Taxonomy" id="8262"/>
    <lineage>
        <taxon>Eukaryota</taxon>
        <taxon>Metazoa</taxon>
        <taxon>Chordata</taxon>
        <taxon>Craniata</taxon>
        <taxon>Vertebrata</taxon>
        <taxon>Euteleostomi</taxon>
        <taxon>Actinopterygii</taxon>
        <taxon>Neopterygii</taxon>
        <taxon>Teleostei</taxon>
        <taxon>Neoteleostei</taxon>
        <taxon>Acanthomorphata</taxon>
        <taxon>Carangaria</taxon>
        <taxon>Pleuronectiformes</taxon>
        <taxon>Pleuronectoidei</taxon>
        <taxon>Pleuronectidae</taxon>
        <taxon>Pleuronectes</taxon>
    </lineage>
</organism>
<dbReference type="EMBL" id="CADEAL010000920">
    <property type="protein sequence ID" value="CAB1426816.1"/>
    <property type="molecule type" value="Genomic_DNA"/>
</dbReference>
<keyword evidence="3" id="KW-1185">Reference proteome</keyword>
<evidence type="ECO:0000313" key="2">
    <source>
        <dbReference type="EMBL" id="CAB1426816.1"/>
    </source>
</evidence>
<feature type="compositionally biased region" description="Low complexity" evidence="1">
    <location>
        <begin position="148"/>
        <end position="157"/>
    </location>
</feature>
<feature type="region of interest" description="Disordered" evidence="1">
    <location>
        <begin position="1"/>
        <end position="76"/>
    </location>
</feature>
<feature type="compositionally biased region" description="Basic and acidic residues" evidence="1">
    <location>
        <begin position="188"/>
        <end position="207"/>
    </location>
</feature>
<name>A0A9N7U961_PLEPL</name>
<reference evidence="2" key="1">
    <citation type="submission" date="2020-03" db="EMBL/GenBank/DDBJ databases">
        <authorList>
            <person name="Weist P."/>
        </authorList>
    </citation>
    <scope>NUCLEOTIDE SEQUENCE</scope>
</reference>
<evidence type="ECO:0000313" key="3">
    <source>
        <dbReference type="Proteomes" id="UP001153269"/>
    </source>
</evidence>
<protein>
    <submittedName>
        <fullName evidence="2">Uncharacterized protein</fullName>
    </submittedName>
</protein>
<gene>
    <name evidence="2" type="ORF">PLEPLA_LOCUS14754</name>
</gene>
<dbReference type="Proteomes" id="UP001153269">
    <property type="component" value="Unassembled WGS sequence"/>
</dbReference>